<gene>
    <name evidence="1" type="ORF">C0Q70_14577</name>
</gene>
<reference evidence="1 2" key="1">
    <citation type="submission" date="2018-04" db="EMBL/GenBank/DDBJ databases">
        <title>The genome of golden apple snail Pomacea canaliculata provides insight into stress tolerance and invasive adaptation.</title>
        <authorList>
            <person name="Liu C."/>
            <person name="Liu B."/>
            <person name="Ren Y."/>
            <person name="Zhang Y."/>
            <person name="Wang H."/>
            <person name="Li S."/>
            <person name="Jiang F."/>
            <person name="Yin L."/>
            <person name="Zhang G."/>
            <person name="Qian W."/>
            <person name="Fan W."/>
        </authorList>
    </citation>
    <scope>NUCLEOTIDE SEQUENCE [LARGE SCALE GENOMIC DNA]</scope>
    <source>
        <strain evidence="1">SZHN2017</strain>
        <tissue evidence="1">Muscle</tissue>
    </source>
</reference>
<dbReference type="EMBL" id="PZQS01000009">
    <property type="protein sequence ID" value="PVD24107.1"/>
    <property type="molecule type" value="Genomic_DNA"/>
</dbReference>
<dbReference type="AlphaFoldDB" id="A0A2T7NSF3"/>
<protein>
    <submittedName>
        <fullName evidence="1">Uncharacterized protein</fullName>
    </submittedName>
</protein>
<name>A0A2T7NSF3_POMCA</name>
<evidence type="ECO:0000313" key="2">
    <source>
        <dbReference type="Proteomes" id="UP000245119"/>
    </source>
</evidence>
<comment type="caution">
    <text evidence="1">The sequence shown here is derived from an EMBL/GenBank/DDBJ whole genome shotgun (WGS) entry which is preliminary data.</text>
</comment>
<evidence type="ECO:0000313" key="1">
    <source>
        <dbReference type="EMBL" id="PVD24107.1"/>
    </source>
</evidence>
<organism evidence="1 2">
    <name type="scientific">Pomacea canaliculata</name>
    <name type="common">Golden apple snail</name>
    <dbReference type="NCBI Taxonomy" id="400727"/>
    <lineage>
        <taxon>Eukaryota</taxon>
        <taxon>Metazoa</taxon>
        <taxon>Spiralia</taxon>
        <taxon>Lophotrochozoa</taxon>
        <taxon>Mollusca</taxon>
        <taxon>Gastropoda</taxon>
        <taxon>Caenogastropoda</taxon>
        <taxon>Architaenioglossa</taxon>
        <taxon>Ampullarioidea</taxon>
        <taxon>Ampullariidae</taxon>
        <taxon>Pomacea</taxon>
    </lineage>
</organism>
<keyword evidence="2" id="KW-1185">Reference proteome</keyword>
<dbReference type="Proteomes" id="UP000245119">
    <property type="component" value="Linkage Group LG9"/>
</dbReference>
<proteinExistence type="predicted"/>
<sequence length="179" mass="19695">MHNALPRATEEGNEVITSFSNGVDVKQDPGVLYSKSKRLTAHGTVTKNLVKDTRRRRHKQSERKQDKLREFTLNAALYSPLPLPAAAWCKINSSSITAVVDVSQDPGFLPERRSVVAPLHRVTPSIARAITLADSSTDVPLWCAHHSDDVDTRAIPACCSGGEFHSHKHFSSIPSSRHP</sequence>
<accession>A0A2T7NSF3</accession>